<dbReference type="Proteomes" id="UP000004959">
    <property type="component" value="Chromosome"/>
</dbReference>
<dbReference type="Gene3D" id="3.40.50.2020">
    <property type="match status" value="1"/>
</dbReference>
<dbReference type="HOGENOM" id="CLU_054549_4_0_9"/>
<proteinExistence type="inferred from homology"/>
<dbReference type="CDD" id="cd06223">
    <property type="entry name" value="PRTases_typeI"/>
    <property type="match status" value="1"/>
</dbReference>
<dbReference type="PANTHER" id="PTHR47505:SF1">
    <property type="entry name" value="DNA UTILIZATION PROTEIN YHGH"/>
    <property type="match status" value="1"/>
</dbReference>
<dbReference type="PATRIC" id="fig|1045004.4.peg.1112"/>
<evidence type="ECO:0000256" key="1">
    <source>
        <dbReference type="ARBA" id="ARBA00008007"/>
    </source>
</evidence>
<dbReference type="eggNOG" id="COG1040">
    <property type="taxonomic scope" value="Bacteria"/>
</dbReference>
<comment type="caution">
    <text evidence="2">The sequence shown here is derived from an EMBL/GenBank/DDBJ whole genome shotgun (WGS) entry which is preliminary data.</text>
</comment>
<gene>
    <name evidence="2" type="ORF">OKIT_1116</name>
</gene>
<reference evidence="2 3" key="1">
    <citation type="journal article" date="2012" name="PLoS ONE">
        <title>Functional divergence in the genus oenococcus as predicted by genome sequencing of the newly-described species, Oenococcus kitaharae.</title>
        <authorList>
            <person name="Borneman A.R."/>
            <person name="McCarthy J.M."/>
            <person name="Chambers P.J."/>
            <person name="Bartowsky E.J."/>
        </authorList>
    </citation>
    <scope>NUCLEOTIDE SEQUENCE [LARGE SCALE GENOMIC DNA]</scope>
    <source>
        <strain evidence="3">DSM17330</strain>
    </source>
</reference>
<dbReference type="InterPro" id="IPR029057">
    <property type="entry name" value="PRTase-like"/>
</dbReference>
<dbReference type="InterPro" id="IPR051910">
    <property type="entry name" value="ComF/GntX_DNA_util-trans"/>
</dbReference>
<keyword evidence="3" id="KW-1185">Reference proteome</keyword>
<dbReference type="AlphaFoldDB" id="G9WI93"/>
<dbReference type="STRING" id="336988.NT96_07755"/>
<dbReference type="SUPFAM" id="SSF53271">
    <property type="entry name" value="PRTase-like"/>
    <property type="match status" value="1"/>
</dbReference>
<comment type="similarity">
    <text evidence="1">Belongs to the ComF/GntX family.</text>
</comment>
<evidence type="ECO:0000313" key="2">
    <source>
        <dbReference type="EMBL" id="EHN59215.1"/>
    </source>
</evidence>
<dbReference type="InterPro" id="IPR000836">
    <property type="entry name" value="PRTase_dom"/>
</dbReference>
<dbReference type="EMBL" id="AFVZ01000001">
    <property type="protein sequence ID" value="EHN59215.1"/>
    <property type="molecule type" value="Genomic_DNA"/>
</dbReference>
<organism evidence="2 3">
    <name type="scientific">Oenococcus kitaharae DSM 17330</name>
    <dbReference type="NCBI Taxonomy" id="1045004"/>
    <lineage>
        <taxon>Bacteria</taxon>
        <taxon>Bacillati</taxon>
        <taxon>Bacillota</taxon>
        <taxon>Bacilli</taxon>
        <taxon>Lactobacillales</taxon>
        <taxon>Lactobacillaceae</taxon>
        <taxon>Oenococcus</taxon>
    </lineage>
</organism>
<evidence type="ECO:0000313" key="3">
    <source>
        <dbReference type="Proteomes" id="UP000004959"/>
    </source>
</evidence>
<name>G9WI93_9LACO</name>
<protein>
    <submittedName>
        <fullName evidence="2">ComF operon protein C</fullName>
    </submittedName>
</protein>
<sequence>MVSSYCLLCGSAYQTSGSFSDWLFGNSVIDPLCSPCKNRCHYIQGPICQDCGRPSQVELCADCRIWRTKYDFVLTNRALLSYDSFLKDFMHQYKFVGDYRLRSAFSSELKEKFGKQISQSALVISVPVSRQTMRERGFNQVKGLFAFAEKKMRNDILYVADKKQTSKLDRRDRLNKANLFFLKNKDCAENEIILLDDVYTTGTTLHQAAACLYEAGAKKISTISLAR</sequence>
<accession>G9WI93</accession>
<dbReference type="RefSeq" id="WP_007746003.1">
    <property type="nucleotide sequence ID" value="NZ_CM001398.1"/>
</dbReference>
<dbReference type="PANTHER" id="PTHR47505">
    <property type="entry name" value="DNA UTILIZATION PROTEIN YHGH"/>
    <property type="match status" value="1"/>
</dbReference>